<dbReference type="EMBL" id="DVHN01000188">
    <property type="protein sequence ID" value="HIR89912.1"/>
    <property type="molecule type" value="Genomic_DNA"/>
</dbReference>
<feature type="domain" description="HTH araC/xylS-type" evidence="4">
    <location>
        <begin position="200"/>
        <end position="298"/>
    </location>
</feature>
<protein>
    <submittedName>
        <fullName evidence="5">Helix-turn-helix transcriptional regulator</fullName>
    </submittedName>
</protein>
<proteinExistence type="predicted"/>
<comment type="caution">
    <text evidence="5">The sequence shown here is derived from an EMBL/GenBank/DDBJ whole genome shotgun (WGS) entry which is preliminary data.</text>
</comment>
<evidence type="ECO:0000313" key="5">
    <source>
        <dbReference type="EMBL" id="HIR89912.1"/>
    </source>
</evidence>
<keyword evidence="1" id="KW-0805">Transcription regulation</keyword>
<dbReference type="InterPro" id="IPR018062">
    <property type="entry name" value="HTH_AraC-typ_CS"/>
</dbReference>
<dbReference type="InterPro" id="IPR018060">
    <property type="entry name" value="HTH_AraC"/>
</dbReference>
<dbReference type="PROSITE" id="PS00041">
    <property type="entry name" value="HTH_ARAC_FAMILY_1"/>
    <property type="match status" value="1"/>
</dbReference>
<dbReference type="AlphaFoldDB" id="A0A9D1JE62"/>
<dbReference type="InterPro" id="IPR011051">
    <property type="entry name" value="RmlC_Cupin_sf"/>
</dbReference>
<accession>A0A9D1JE62</accession>
<reference evidence="5" key="1">
    <citation type="submission" date="2020-10" db="EMBL/GenBank/DDBJ databases">
        <authorList>
            <person name="Gilroy R."/>
        </authorList>
    </citation>
    <scope>NUCLEOTIDE SEQUENCE</scope>
    <source>
        <strain evidence="5">ChiW13-3771</strain>
    </source>
</reference>
<dbReference type="SUPFAM" id="SSF46689">
    <property type="entry name" value="Homeodomain-like"/>
    <property type="match status" value="2"/>
</dbReference>
<dbReference type="InterPro" id="IPR009057">
    <property type="entry name" value="Homeodomain-like_sf"/>
</dbReference>
<reference evidence="5" key="2">
    <citation type="journal article" date="2021" name="PeerJ">
        <title>Extensive microbial diversity within the chicken gut microbiome revealed by metagenomics and culture.</title>
        <authorList>
            <person name="Gilroy R."/>
            <person name="Ravi A."/>
            <person name="Getino M."/>
            <person name="Pursley I."/>
            <person name="Horton D.L."/>
            <person name="Alikhan N.F."/>
            <person name="Baker D."/>
            <person name="Gharbi K."/>
            <person name="Hall N."/>
            <person name="Watson M."/>
            <person name="Adriaenssens E.M."/>
            <person name="Foster-Nyarko E."/>
            <person name="Jarju S."/>
            <person name="Secka A."/>
            <person name="Antonio M."/>
            <person name="Oren A."/>
            <person name="Chaudhuri R.R."/>
            <person name="La Ragione R."/>
            <person name="Hildebrand F."/>
            <person name="Pallen M.J."/>
        </authorList>
    </citation>
    <scope>NUCLEOTIDE SEQUENCE</scope>
    <source>
        <strain evidence="5">ChiW13-3771</strain>
    </source>
</reference>
<evidence type="ECO:0000256" key="1">
    <source>
        <dbReference type="ARBA" id="ARBA00023015"/>
    </source>
</evidence>
<dbReference type="GO" id="GO:0003700">
    <property type="term" value="F:DNA-binding transcription factor activity"/>
    <property type="evidence" value="ECO:0007669"/>
    <property type="project" value="InterPro"/>
</dbReference>
<evidence type="ECO:0000313" key="6">
    <source>
        <dbReference type="Proteomes" id="UP000824201"/>
    </source>
</evidence>
<sequence>MRITRSFEFHIGSKEEKLSYFAPNFPYIASRAELDYYNDSFVPWHWHKAVELFYMESDELKYYTPNRIMVFPAGSGGMINSNVLHMTKIQTRNEKNIQLLHIFEPDLIAGKCGSLIEQKYITPIITASQLEMIALYPNNPTQADILHLIQQTFQLSENEFGYELNIRESLSQIWIQLLKLCYPTLQEKSGSANKTTDKIKRMMIYIHEHYTEKISISKLAATAFLSERECYRVFHNYLHMTPLEYIKNYRLQIACQMLADGHESVTEIGHTCGLGNASYFGKIFREHTGYTPLEYRRKWQNNNKK</sequence>
<dbReference type="Proteomes" id="UP000824201">
    <property type="component" value="Unassembled WGS sequence"/>
</dbReference>
<keyword evidence="3" id="KW-0804">Transcription</keyword>
<name>A0A9D1JE62_9FIRM</name>
<organism evidence="5 6">
    <name type="scientific">Candidatus Fimimorpha faecalis</name>
    <dbReference type="NCBI Taxonomy" id="2840824"/>
    <lineage>
        <taxon>Bacteria</taxon>
        <taxon>Bacillati</taxon>
        <taxon>Bacillota</taxon>
        <taxon>Clostridia</taxon>
        <taxon>Eubacteriales</taxon>
        <taxon>Candidatus Fimimorpha</taxon>
    </lineage>
</organism>
<keyword evidence="2" id="KW-0238">DNA-binding</keyword>
<dbReference type="Gene3D" id="1.10.10.60">
    <property type="entry name" value="Homeodomain-like"/>
    <property type="match status" value="2"/>
</dbReference>
<evidence type="ECO:0000256" key="3">
    <source>
        <dbReference type="ARBA" id="ARBA00023163"/>
    </source>
</evidence>
<evidence type="ECO:0000259" key="4">
    <source>
        <dbReference type="PROSITE" id="PS01124"/>
    </source>
</evidence>
<dbReference type="PROSITE" id="PS01124">
    <property type="entry name" value="HTH_ARAC_FAMILY_2"/>
    <property type="match status" value="1"/>
</dbReference>
<evidence type="ECO:0000256" key="2">
    <source>
        <dbReference type="ARBA" id="ARBA00023125"/>
    </source>
</evidence>
<dbReference type="PRINTS" id="PR00032">
    <property type="entry name" value="HTHARAC"/>
</dbReference>
<dbReference type="SMART" id="SM00342">
    <property type="entry name" value="HTH_ARAC"/>
    <property type="match status" value="1"/>
</dbReference>
<dbReference type="InterPro" id="IPR020449">
    <property type="entry name" value="Tscrpt_reg_AraC-type_HTH"/>
</dbReference>
<dbReference type="Pfam" id="PF12833">
    <property type="entry name" value="HTH_18"/>
    <property type="match status" value="1"/>
</dbReference>
<gene>
    <name evidence="5" type="ORF">IAC96_13290</name>
</gene>
<dbReference type="GO" id="GO:0043565">
    <property type="term" value="F:sequence-specific DNA binding"/>
    <property type="evidence" value="ECO:0007669"/>
    <property type="project" value="InterPro"/>
</dbReference>
<dbReference type="SUPFAM" id="SSF51182">
    <property type="entry name" value="RmlC-like cupins"/>
    <property type="match status" value="1"/>
</dbReference>
<dbReference type="PANTHER" id="PTHR43280:SF27">
    <property type="entry name" value="TRANSCRIPTIONAL REGULATOR MTLR"/>
    <property type="match status" value="1"/>
</dbReference>
<dbReference type="PANTHER" id="PTHR43280">
    <property type="entry name" value="ARAC-FAMILY TRANSCRIPTIONAL REGULATOR"/>
    <property type="match status" value="1"/>
</dbReference>